<protein>
    <recommendedName>
        <fullName evidence="4">Golgi apparatus membrane protein TVP38</fullName>
    </recommendedName>
    <alternativeName>
        <fullName evidence="5">Golgi apparatus membrane protein tvp38</fullName>
    </alternativeName>
</protein>
<evidence type="ECO:0000256" key="7">
    <source>
        <dbReference type="ARBA" id="ARBA00022989"/>
    </source>
</evidence>
<organism evidence="12">
    <name type="scientific">Rhizopus microsporus var. microsporus</name>
    <dbReference type="NCBI Taxonomy" id="86635"/>
    <lineage>
        <taxon>Eukaryota</taxon>
        <taxon>Fungi</taxon>
        <taxon>Fungi incertae sedis</taxon>
        <taxon>Mucoromycota</taxon>
        <taxon>Mucoromycotina</taxon>
        <taxon>Mucoromycetes</taxon>
        <taxon>Mucorales</taxon>
        <taxon>Mucorineae</taxon>
        <taxon>Rhizopodaceae</taxon>
        <taxon>Rhizopus</taxon>
    </lineage>
</organism>
<keyword evidence="8" id="KW-0333">Golgi apparatus</keyword>
<evidence type="ECO:0000259" key="11">
    <source>
        <dbReference type="Pfam" id="PF09335"/>
    </source>
</evidence>
<feature type="domain" description="VTT" evidence="11">
    <location>
        <begin position="117"/>
        <end position="221"/>
    </location>
</feature>
<dbReference type="AlphaFoldDB" id="A0A1X0R425"/>
<feature type="transmembrane region" description="Helical" evidence="10">
    <location>
        <begin position="247"/>
        <end position="267"/>
    </location>
</feature>
<keyword evidence="9 10" id="KW-0472">Membrane</keyword>
<evidence type="ECO:0000256" key="1">
    <source>
        <dbReference type="ARBA" id="ARBA00002978"/>
    </source>
</evidence>
<dbReference type="PANTHER" id="PTHR47549:SF1">
    <property type="entry name" value="GOLGI APPARATUS MEMBRANE PROTEIN TVP38"/>
    <property type="match status" value="1"/>
</dbReference>
<feature type="transmembrane region" description="Helical" evidence="10">
    <location>
        <begin position="191"/>
        <end position="212"/>
    </location>
</feature>
<dbReference type="GO" id="GO:0000139">
    <property type="term" value="C:Golgi membrane"/>
    <property type="evidence" value="ECO:0007669"/>
    <property type="project" value="UniProtKB-SubCell"/>
</dbReference>
<feature type="transmembrane region" description="Helical" evidence="10">
    <location>
        <begin position="54"/>
        <end position="74"/>
    </location>
</feature>
<comment type="function">
    <text evidence="1">Golgi membrane protein involved in vesicular trafficking and spindle migration.</text>
</comment>
<gene>
    <name evidence="12" type="ORF">BCV72DRAFT_305263</name>
</gene>
<evidence type="ECO:0000256" key="6">
    <source>
        <dbReference type="ARBA" id="ARBA00022692"/>
    </source>
</evidence>
<evidence type="ECO:0000256" key="8">
    <source>
        <dbReference type="ARBA" id="ARBA00023034"/>
    </source>
</evidence>
<comment type="subcellular location">
    <subcellularLocation>
        <location evidence="2">Golgi apparatus membrane</location>
        <topology evidence="2">Multi-pass membrane protein</topology>
    </subcellularLocation>
</comment>
<evidence type="ECO:0000256" key="4">
    <source>
        <dbReference type="ARBA" id="ARBA00013533"/>
    </source>
</evidence>
<name>A0A1X0R425_RHIZD</name>
<dbReference type="Pfam" id="PF09335">
    <property type="entry name" value="VTT_dom"/>
    <property type="match status" value="1"/>
</dbReference>
<keyword evidence="7 10" id="KW-1133">Transmembrane helix</keyword>
<evidence type="ECO:0000313" key="12">
    <source>
        <dbReference type="EMBL" id="ORE06744.1"/>
    </source>
</evidence>
<dbReference type="PANTHER" id="PTHR47549">
    <property type="entry name" value="GOLGI APPARATUS MEMBRANE PROTEIN TVP38-RELATED"/>
    <property type="match status" value="1"/>
</dbReference>
<evidence type="ECO:0000256" key="5">
    <source>
        <dbReference type="ARBA" id="ARBA00020673"/>
    </source>
</evidence>
<dbReference type="GO" id="GO:0016192">
    <property type="term" value="P:vesicle-mediated transport"/>
    <property type="evidence" value="ECO:0007669"/>
    <property type="project" value="TreeGrafter"/>
</dbReference>
<dbReference type="VEuPathDB" id="FungiDB:BCV72DRAFT_305263"/>
<reference evidence="12" key="1">
    <citation type="journal article" date="2016" name="Proc. Natl. Acad. Sci. U.S.A.">
        <title>Lipid metabolic changes in an early divergent fungus govern the establishment of a mutualistic symbiosis with endobacteria.</title>
        <authorList>
            <person name="Lastovetsky O.A."/>
            <person name="Gaspar M.L."/>
            <person name="Mondo S.J."/>
            <person name="LaButti K.M."/>
            <person name="Sandor L."/>
            <person name="Grigoriev I.V."/>
            <person name="Henry S.A."/>
            <person name="Pawlowska T.E."/>
        </authorList>
    </citation>
    <scope>NUCLEOTIDE SEQUENCE [LARGE SCALE GENOMIC DNA]</scope>
    <source>
        <strain evidence="12">ATCC 52814</strain>
    </source>
</reference>
<dbReference type="EMBL" id="KV921917">
    <property type="protein sequence ID" value="ORE06744.1"/>
    <property type="molecule type" value="Genomic_DNA"/>
</dbReference>
<feature type="transmembrane region" description="Helical" evidence="10">
    <location>
        <begin position="122"/>
        <end position="149"/>
    </location>
</feature>
<dbReference type="InterPro" id="IPR032816">
    <property type="entry name" value="VTT_dom"/>
</dbReference>
<comment type="similarity">
    <text evidence="3">Belongs to the TVP38/TMEM64 family.</text>
</comment>
<proteinExistence type="inferred from homology"/>
<accession>A0A1X0R425</accession>
<evidence type="ECO:0000256" key="10">
    <source>
        <dbReference type="SAM" id="Phobius"/>
    </source>
</evidence>
<keyword evidence="6 10" id="KW-0812">Transmembrane</keyword>
<evidence type="ECO:0000256" key="2">
    <source>
        <dbReference type="ARBA" id="ARBA00004653"/>
    </source>
</evidence>
<dbReference type="GO" id="GO:0000022">
    <property type="term" value="P:mitotic spindle elongation"/>
    <property type="evidence" value="ECO:0007669"/>
    <property type="project" value="TreeGrafter"/>
</dbReference>
<evidence type="ECO:0000256" key="3">
    <source>
        <dbReference type="ARBA" id="ARBA00008640"/>
    </source>
</evidence>
<evidence type="ECO:0000256" key="9">
    <source>
        <dbReference type="ARBA" id="ARBA00023136"/>
    </source>
</evidence>
<feature type="transmembrane region" description="Helical" evidence="10">
    <location>
        <begin position="94"/>
        <end position="116"/>
    </location>
</feature>
<sequence length="329" mass="36877">MTGLNPNDIKQLLATRFYKQIVRPQLEHGIALSKIEVGHPHKSPRLVEMKKKSIATIGVALVFLFLLIYAFALYRGAILELIQTVAVELRTTPYSSILLTALIILTSIPPLLGFTFSTTITGFIYGFPGGVLPAVSGAFIGASVAFALIRKYNFSRFIKLSPSKQEKYVAIQEAIEQGGFKMMILIRLSPIPWPITNMLLSIITTVSIQQYMLSALLASFKVSLDVWIGSQLADLSNPDLPPSAHRIAMATMGCGILILVAVAWWLYRLTMEKVREMTNRKNNEKMYHETLIAMEKVREMTSRKKNEKTYHETLITMDSVVIQPSKKEI</sequence>
<dbReference type="Proteomes" id="UP000242414">
    <property type="component" value="Unassembled WGS sequence"/>
</dbReference>
<dbReference type="OrthoDB" id="166803at2759"/>
<dbReference type="InterPro" id="IPR051076">
    <property type="entry name" value="Golgi_membrane_TVP38/TMEM64"/>
</dbReference>